<feature type="transmembrane region" description="Helical" evidence="1">
    <location>
        <begin position="165"/>
        <end position="187"/>
    </location>
</feature>
<feature type="transmembrane region" description="Helical" evidence="1">
    <location>
        <begin position="96"/>
        <end position="113"/>
    </location>
</feature>
<evidence type="ECO:0000313" key="2">
    <source>
        <dbReference type="EMBL" id="KRR04984.1"/>
    </source>
</evidence>
<gene>
    <name evidence="2" type="ORF">CP49_15730</name>
</gene>
<protein>
    <recommendedName>
        <fullName evidence="4">Zinc ribbon domain-containing protein</fullName>
    </recommendedName>
</protein>
<dbReference type="OrthoDB" id="9814116at2"/>
<comment type="caution">
    <text evidence="2">The sequence shown here is derived from an EMBL/GenBank/DDBJ whole genome shotgun (WGS) entry which is preliminary data.</text>
</comment>
<keyword evidence="3" id="KW-1185">Reference proteome</keyword>
<dbReference type="Proteomes" id="UP000051913">
    <property type="component" value="Unassembled WGS sequence"/>
</dbReference>
<dbReference type="EMBL" id="LLXX01000120">
    <property type="protein sequence ID" value="KRR04984.1"/>
    <property type="molecule type" value="Genomic_DNA"/>
</dbReference>
<evidence type="ECO:0000256" key="1">
    <source>
        <dbReference type="SAM" id="Phobius"/>
    </source>
</evidence>
<feature type="transmembrane region" description="Helical" evidence="1">
    <location>
        <begin position="64"/>
        <end position="90"/>
    </location>
</feature>
<organism evidence="2 3">
    <name type="scientific">Bradyrhizobium valentinum</name>
    <dbReference type="NCBI Taxonomy" id="1518501"/>
    <lineage>
        <taxon>Bacteria</taxon>
        <taxon>Pseudomonadati</taxon>
        <taxon>Pseudomonadota</taxon>
        <taxon>Alphaproteobacteria</taxon>
        <taxon>Hyphomicrobiales</taxon>
        <taxon>Nitrobacteraceae</taxon>
        <taxon>Bradyrhizobium</taxon>
    </lineage>
</organism>
<reference evidence="2 3" key="1">
    <citation type="submission" date="2014-03" db="EMBL/GenBank/DDBJ databases">
        <title>Bradyrhizobium valentinum sp. nov., isolated from effective nodules of Lupinus mariae-josephae, a lupine endemic of basic-lime soils in Eastern Spain.</title>
        <authorList>
            <person name="Duran D."/>
            <person name="Rey L."/>
            <person name="Navarro A."/>
            <person name="Busquets A."/>
            <person name="Imperial J."/>
            <person name="Ruiz-Argueso T."/>
        </authorList>
    </citation>
    <scope>NUCLEOTIDE SEQUENCE [LARGE SCALE GENOMIC DNA]</scope>
    <source>
        <strain evidence="2 3">LmjM3</strain>
    </source>
</reference>
<keyword evidence="1" id="KW-0812">Transmembrane</keyword>
<name>A0A0R3LAR9_9BRAD</name>
<dbReference type="AlphaFoldDB" id="A0A0R3LAR9"/>
<feature type="transmembrane region" description="Helical" evidence="1">
    <location>
        <begin position="125"/>
        <end position="145"/>
    </location>
</feature>
<dbReference type="RefSeq" id="WP_057851925.1">
    <property type="nucleotide sequence ID" value="NZ_LLXX01000120.1"/>
</dbReference>
<feature type="transmembrane region" description="Helical" evidence="1">
    <location>
        <begin position="229"/>
        <end position="251"/>
    </location>
</feature>
<sequence>MECPFCAETIKDEAVVCKHCSRDLRIVRPVIIEIEKIVIELDALQRELDRTNARIERIRSPLRYYGVHSLAYVLIPVILLVAAHILITIILDITPLYLRLASVVIPLPFGFLIHSHLKIGWRGAIAVGFLTAAIAVTCMLAVTGINDNVPIVPGPWVEWREVIEYTASIALAFVTGNILGFLIVDVLPKTVTQGGGKPNPLAYKAAGLLVGRHVGPEHLRRRARIIQDLMTAAGPMVGIVGTAAGSLYAGLKGVIGG</sequence>
<dbReference type="STRING" id="1518501.CQ10_12580"/>
<accession>A0A0R3LAR9</accession>
<evidence type="ECO:0008006" key="4">
    <source>
        <dbReference type="Google" id="ProtNLM"/>
    </source>
</evidence>
<proteinExistence type="predicted"/>
<evidence type="ECO:0000313" key="3">
    <source>
        <dbReference type="Proteomes" id="UP000051913"/>
    </source>
</evidence>
<keyword evidence="1" id="KW-0472">Membrane</keyword>
<keyword evidence="1" id="KW-1133">Transmembrane helix</keyword>